<reference evidence="2 3" key="1">
    <citation type="submission" date="2024-09" db="EMBL/GenBank/DDBJ databases">
        <title>Genome sequencing and assembly of Phytophthora oleae, isolate VK10A, causative agent of rot of olive drupes.</title>
        <authorList>
            <person name="Conti Taguali S."/>
            <person name="Riolo M."/>
            <person name="La Spada F."/>
            <person name="Cacciola S.O."/>
            <person name="Dionisio G."/>
        </authorList>
    </citation>
    <scope>NUCLEOTIDE SEQUENCE [LARGE SCALE GENOMIC DNA]</scope>
    <source>
        <strain evidence="2 3">VK10A</strain>
    </source>
</reference>
<dbReference type="Proteomes" id="UP001632037">
    <property type="component" value="Unassembled WGS sequence"/>
</dbReference>
<dbReference type="SUPFAM" id="SSF52075">
    <property type="entry name" value="Outer arm dynein light chain 1"/>
    <property type="match status" value="1"/>
</dbReference>
<evidence type="ECO:0000256" key="1">
    <source>
        <dbReference type="SAM" id="Phobius"/>
    </source>
</evidence>
<name>A0ABD3EV62_9STRA</name>
<dbReference type="AlphaFoldDB" id="A0ABD3EV62"/>
<accession>A0ABD3EV62</accession>
<keyword evidence="1" id="KW-1133">Transmembrane helix</keyword>
<feature type="transmembrane region" description="Helical" evidence="1">
    <location>
        <begin position="145"/>
        <end position="165"/>
    </location>
</feature>
<keyword evidence="1" id="KW-0812">Transmembrane</keyword>
<evidence type="ECO:0000313" key="2">
    <source>
        <dbReference type="EMBL" id="KAL3658353.1"/>
    </source>
</evidence>
<comment type="caution">
    <text evidence="2">The sequence shown here is derived from an EMBL/GenBank/DDBJ whole genome shotgun (WGS) entry which is preliminary data.</text>
</comment>
<protein>
    <recommendedName>
        <fullName evidence="4">Leucine-rich repeat-containing N-terminal plant-type domain-containing protein</fullName>
    </recommendedName>
</protein>
<evidence type="ECO:0000313" key="3">
    <source>
        <dbReference type="Proteomes" id="UP001632037"/>
    </source>
</evidence>
<keyword evidence="3" id="KW-1185">Reference proteome</keyword>
<sequence length="217" mass="23841">MCSTASNSNLSSLHNFSFPVLVATLNLSNNPITSIGGVVFPSSLKVLSITSTVKLAEFEVRQSDATRFAGLQTFNVSMTTSLTCSDSDALYRYVQDTLLCVLADDVFNAKYGKQSASSASGSVDVATITIAPELQEANNARRSKFLVFAAISLSLACVGLLSTLAPRTLYERYQKKKYQNLKKKKQQQQQLPPVVQPTILQMNKNVQRDPNITYWDL</sequence>
<keyword evidence="1" id="KW-0472">Membrane</keyword>
<gene>
    <name evidence="2" type="ORF">V7S43_016733</name>
</gene>
<proteinExistence type="predicted"/>
<dbReference type="EMBL" id="JBIMZQ010000055">
    <property type="protein sequence ID" value="KAL3658353.1"/>
    <property type="molecule type" value="Genomic_DNA"/>
</dbReference>
<evidence type="ECO:0008006" key="4">
    <source>
        <dbReference type="Google" id="ProtNLM"/>
    </source>
</evidence>
<organism evidence="2 3">
    <name type="scientific">Phytophthora oleae</name>
    <dbReference type="NCBI Taxonomy" id="2107226"/>
    <lineage>
        <taxon>Eukaryota</taxon>
        <taxon>Sar</taxon>
        <taxon>Stramenopiles</taxon>
        <taxon>Oomycota</taxon>
        <taxon>Peronosporomycetes</taxon>
        <taxon>Peronosporales</taxon>
        <taxon>Peronosporaceae</taxon>
        <taxon>Phytophthora</taxon>
    </lineage>
</organism>